<evidence type="ECO:0000313" key="7">
    <source>
        <dbReference type="EnsemblProtists" id="EOD14107"/>
    </source>
</evidence>
<reference evidence="7" key="2">
    <citation type="submission" date="2024-10" db="UniProtKB">
        <authorList>
            <consortium name="EnsemblProtists"/>
        </authorList>
    </citation>
    <scope>IDENTIFICATION</scope>
</reference>
<comment type="similarity">
    <text evidence="2 6">Belongs to the peroxisomal membrane protein PXMP2/4 family.</text>
</comment>
<comment type="subcellular location">
    <subcellularLocation>
        <location evidence="1">Membrane</location>
        <topology evidence="1">Multi-pass membrane protein</topology>
    </subcellularLocation>
</comment>
<feature type="transmembrane region" description="Helical" evidence="6">
    <location>
        <begin position="145"/>
        <end position="166"/>
    </location>
</feature>
<dbReference type="HOGENOM" id="CLU_1374475_0_0_1"/>
<proteinExistence type="inferred from homology"/>
<dbReference type="EnsemblProtists" id="EOD14107">
    <property type="protein sequence ID" value="EOD14107"/>
    <property type="gene ID" value="EMIHUDRAFT_212107"/>
</dbReference>
<dbReference type="RefSeq" id="XP_005766536.1">
    <property type="nucleotide sequence ID" value="XM_005766479.1"/>
</dbReference>
<dbReference type="GO" id="GO:0016020">
    <property type="term" value="C:membrane"/>
    <property type="evidence" value="ECO:0007669"/>
    <property type="project" value="UniProtKB-SubCell"/>
</dbReference>
<dbReference type="Proteomes" id="UP000013827">
    <property type="component" value="Unassembled WGS sequence"/>
</dbReference>
<accession>A0A0D3IS72</accession>
<evidence type="ECO:0000256" key="3">
    <source>
        <dbReference type="ARBA" id="ARBA00022692"/>
    </source>
</evidence>
<comment type="caution">
    <text evidence="6">Lacks conserved residue(s) required for the propagation of feature annotation.</text>
</comment>
<dbReference type="PANTHER" id="PTHR11266">
    <property type="entry name" value="PEROXISOMAL MEMBRANE PROTEIN 2, PXMP2 MPV17"/>
    <property type="match status" value="1"/>
</dbReference>
<evidence type="ECO:0000256" key="4">
    <source>
        <dbReference type="ARBA" id="ARBA00022989"/>
    </source>
</evidence>
<name>A0A0D3IS72_EMIH1</name>
<dbReference type="Pfam" id="PF04117">
    <property type="entry name" value="Mpv17_PMP22"/>
    <property type="match status" value="1"/>
</dbReference>
<keyword evidence="4 6" id="KW-1133">Transmembrane helix</keyword>
<dbReference type="GeneID" id="17260304"/>
<dbReference type="PANTHER" id="PTHR11266:SF17">
    <property type="entry name" value="PROTEIN MPV17"/>
    <property type="match status" value="1"/>
</dbReference>
<dbReference type="GO" id="GO:0005737">
    <property type="term" value="C:cytoplasm"/>
    <property type="evidence" value="ECO:0007669"/>
    <property type="project" value="TreeGrafter"/>
</dbReference>
<keyword evidence="3 6" id="KW-0812">Transmembrane</keyword>
<evidence type="ECO:0000313" key="8">
    <source>
        <dbReference type="Proteomes" id="UP000013827"/>
    </source>
</evidence>
<dbReference type="AlphaFoldDB" id="A0A0D3IS72"/>
<dbReference type="InterPro" id="IPR007248">
    <property type="entry name" value="Mpv17_PMP22"/>
</dbReference>
<dbReference type="KEGG" id="ehx:EMIHUDRAFT_212107"/>
<protein>
    <submittedName>
        <fullName evidence="7">Uncharacterized protein</fullName>
    </submittedName>
</protein>
<evidence type="ECO:0000256" key="2">
    <source>
        <dbReference type="ARBA" id="ARBA00006824"/>
    </source>
</evidence>
<evidence type="ECO:0000256" key="5">
    <source>
        <dbReference type="ARBA" id="ARBA00023136"/>
    </source>
</evidence>
<organism evidence="7 8">
    <name type="scientific">Emiliania huxleyi (strain CCMP1516)</name>
    <dbReference type="NCBI Taxonomy" id="280463"/>
    <lineage>
        <taxon>Eukaryota</taxon>
        <taxon>Haptista</taxon>
        <taxon>Haptophyta</taxon>
        <taxon>Prymnesiophyceae</taxon>
        <taxon>Isochrysidales</taxon>
        <taxon>Noelaerhabdaceae</taxon>
        <taxon>Emiliania</taxon>
    </lineage>
</organism>
<keyword evidence="8" id="KW-1185">Reference proteome</keyword>
<evidence type="ECO:0000256" key="1">
    <source>
        <dbReference type="ARBA" id="ARBA00004141"/>
    </source>
</evidence>
<dbReference type="eggNOG" id="ENOG502SZXZ">
    <property type="taxonomic scope" value="Eukaryota"/>
</dbReference>
<dbReference type="PaxDb" id="2903-EOD14107"/>
<keyword evidence="5 6" id="KW-0472">Membrane</keyword>
<reference evidence="8" key="1">
    <citation type="journal article" date="2013" name="Nature">
        <title>Pan genome of the phytoplankton Emiliania underpins its global distribution.</title>
        <authorList>
            <person name="Read B.A."/>
            <person name="Kegel J."/>
            <person name="Klute M.J."/>
            <person name="Kuo A."/>
            <person name="Lefebvre S.C."/>
            <person name="Maumus F."/>
            <person name="Mayer C."/>
            <person name="Miller J."/>
            <person name="Monier A."/>
            <person name="Salamov A."/>
            <person name="Young J."/>
            <person name="Aguilar M."/>
            <person name="Claverie J.M."/>
            <person name="Frickenhaus S."/>
            <person name="Gonzalez K."/>
            <person name="Herman E.K."/>
            <person name="Lin Y.C."/>
            <person name="Napier J."/>
            <person name="Ogata H."/>
            <person name="Sarno A.F."/>
            <person name="Shmutz J."/>
            <person name="Schroeder D."/>
            <person name="de Vargas C."/>
            <person name="Verret F."/>
            <person name="von Dassow P."/>
            <person name="Valentin K."/>
            <person name="Van de Peer Y."/>
            <person name="Wheeler G."/>
            <person name="Dacks J.B."/>
            <person name="Delwiche C.F."/>
            <person name="Dyhrman S.T."/>
            <person name="Glockner G."/>
            <person name="John U."/>
            <person name="Richards T."/>
            <person name="Worden A.Z."/>
            <person name="Zhang X."/>
            <person name="Grigoriev I.V."/>
            <person name="Allen A.E."/>
            <person name="Bidle K."/>
            <person name="Borodovsky M."/>
            <person name="Bowler C."/>
            <person name="Brownlee C."/>
            <person name="Cock J.M."/>
            <person name="Elias M."/>
            <person name="Gladyshev V.N."/>
            <person name="Groth M."/>
            <person name="Guda C."/>
            <person name="Hadaegh A."/>
            <person name="Iglesias-Rodriguez M.D."/>
            <person name="Jenkins J."/>
            <person name="Jones B.M."/>
            <person name="Lawson T."/>
            <person name="Leese F."/>
            <person name="Lindquist E."/>
            <person name="Lobanov A."/>
            <person name="Lomsadze A."/>
            <person name="Malik S.B."/>
            <person name="Marsh M.E."/>
            <person name="Mackinder L."/>
            <person name="Mock T."/>
            <person name="Mueller-Roeber B."/>
            <person name="Pagarete A."/>
            <person name="Parker M."/>
            <person name="Probert I."/>
            <person name="Quesneville H."/>
            <person name="Raines C."/>
            <person name="Rensing S.A."/>
            <person name="Riano-Pachon D.M."/>
            <person name="Richier S."/>
            <person name="Rokitta S."/>
            <person name="Shiraiwa Y."/>
            <person name="Soanes D.M."/>
            <person name="van der Giezen M."/>
            <person name="Wahlund T.M."/>
            <person name="Williams B."/>
            <person name="Wilson W."/>
            <person name="Wolfe G."/>
            <person name="Wurch L.L."/>
        </authorList>
    </citation>
    <scope>NUCLEOTIDE SEQUENCE</scope>
</reference>
<evidence type="ECO:0000256" key="6">
    <source>
        <dbReference type="RuleBase" id="RU363053"/>
    </source>
</evidence>
<sequence>MRLLRHQLRQIVTNLDGRALRTDILTAGGMGCCGDLLCQHAVEGKLRHDTDWRRLYAVTTFEALYMGGLFHGFCQAFPLVVSFAGRKLAHGPLQATDSAAHALGCAVVDTLHDGTVMIPCYFLGVGMLQGDTLAEGRANLRREWLNSWAVGASFWMPFMYCNFAYVRPQYRVRLMAVANTVWSVLIDYMAHRSKGRLPD</sequence>